<dbReference type="InterPro" id="IPR055290">
    <property type="entry name" value="At3g26010-like"/>
</dbReference>
<keyword evidence="4" id="KW-1185">Reference proteome</keyword>
<evidence type="ECO:0008006" key="5">
    <source>
        <dbReference type="Google" id="ProtNLM"/>
    </source>
</evidence>
<evidence type="ECO:0000313" key="3">
    <source>
        <dbReference type="EMBL" id="CAL5078814.1"/>
    </source>
</evidence>
<name>A0ABC9FP21_9POAL</name>
<evidence type="ECO:0000259" key="1">
    <source>
        <dbReference type="Pfam" id="PF00646"/>
    </source>
</evidence>
<evidence type="ECO:0000313" key="4">
    <source>
        <dbReference type="Proteomes" id="UP001497457"/>
    </source>
</evidence>
<protein>
    <recommendedName>
        <fullName evidence="5">F-box domain-containing protein</fullName>
    </recommendedName>
</protein>
<evidence type="ECO:0000259" key="2">
    <source>
        <dbReference type="Pfam" id="PF08268"/>
    </source>
</evidence>
<dbReference type="Pfam" id="PF00646">
    <property type="entry name" value="F-box"/>
    <property type="match status" value="1"/>
</dbReference>
<dbReference type="SUPFAM" id="SSF81383">
    <property type="entry name" value="F-box domain"/>
    <property type="match status" value="1"/>
</dbReference>
<dbReference type="Gene3D" id="1.20.1280.50">
    <property type="match status" value="1"/>
</dbReference>
<sequence length="412" mass="47344">MECPKRGALAGRPDEAMVEILARVPARSVYRSKCVAKAWRDLIDDPLNRKKLPQTLEGFFFKDKPSYVRDGGDAEHFVFINFLSRSVPLDIDPCFSFLTKRAEIENLFFEDSCNGFLLFYHVPKSNSFDLSYIVCNPATKQWERVSTCSCCPPVADCSQWYTFLAFDPAVSSHFHLLNFWIEVLDEGVEPLEDQVFLFSVCAYSSETRTWSRSQTNLNEQGQLEGWRQGSLDYMGPQHAYVNGILHLIVEYKGQDQIVALDVQGKTKRIITLPALAEGRRWKFIGYIGQSQGRLHYLNNDVNAHGHKKSYELSIWVLQDYDTQEWVLKDSVSFLKLFGKMSCTSGRSDFFVVAIHQDCNVIFILQPRNRLIAYDMDHKEVSVIATFEHEKWDAKIASYIPYFSESPALTNKL</sequence>
<feature type="domain" description="F-box associated beta-propeller type 3" evidence="2">
    <location>
        <begin position="107"/>
        <end position="380"/>
    </location>
</feature>
<feature type="domain" description="F-box" evidence="1">
    <location>
        <begin position="13"/>
        <end position="50"/>
    </location>
</feature>
<dbReference type="AlphaFoldDB" id="A0ABC9FP21"/>
<dbReference type="PANTHER" id="PTHR35546">
    <property type="entry name" value="F-BOX PROTEIN INTERACTION DOMAIN PROTEIN-RELATED"/>
    <property type="match status" value="1"/>
</dbReference>
<accession>A0ABC9FP21</accession>
<dbReference type="PANTHER" id="PTHR35546:SF24">
    <property type="entry name" value="F-BOX DOMAIN-CONTAINING PROTEIN"/>
    <property type="match status" value="1"/>
</dbReference>
<proteinExistence type="predicted"/>
<reference evidence="4" key="1">
    <citation type="submission" date="2024-06" db="EMBL/GenBank/DDBJ databases">
        <authorList>
            <person name="Ryan C."/>
        </authorList>
    </citation>
    <scope>NUCLEOTIDE SEQUENCE [LARGE SCALE GENOMIC DNA]</scope>
</reference>
<dbReference type="Proteomes" id="UP001497457">
    <property type="component" value="Chromosome 7b"/>
</dbReference>
<reference evidence="3 4" key="2">
    <citation type="submission" date="2024-10" db="EMBL/GenBank/DDBJ databases">
        <authorList>
            <person name="Ryan C."/>
        </authorList>
    </citation>
    <scope>NUCLEOTIDE SEQUENCE [LARGE SCALE GENOMIC DNA]</scope>
</reference>
<dbReference type="InterPro" id="IPR001810">
    <property type="entry name" value="F-box_dom"/>
</dbReference>
<dbReference type="InterPro" id="IPR013187">
    <property type="entry name" value="F-box-assoc_dom_typ3"/>
</dbReference>
<gene>
    <name evidence="3" type="ORF">URODEC1_LOCUS107311</name>
</gene>
<dbReference type="InterPro" id="IPR036047">
    <property type="entry name" value="F-box-like_dom_sf"/>
</dbReference>
<dbReference type="EMBL" id="OZ075117">
    <property type="protein sequence ID" value="CAL5078814.1"/>
    <property type="molecule type" value="Genomic_DNA"/>
</dbReference>
<organism evidence="3 4">
    <name type="scientific">Urochloa decumbens</name>
    <dbReference type="NCBI Taxonomy" id="240449"/>
    <lineage>
        <taxon>Eukaryota</taxon>
        <taxon>Viridiplantae</taxon>
        <taxon>Streptophyta</taxon>
        <taxon>Embryophyta</taxon>
        <taxon>Tracheophyta</taxon>
        <taxon>Spermatophyta</taxon>
        <taxon>Magnoliopsida</taxon>
        <taxon>Liliopsida</taxon>
        <taxon>Poales</taxon>
        <taxon>Poaceae</taxon>
        <taxon>PACMAD clade</taxon>
        <taxon>Panicoideae</taxon>
        <taxon>Panicodae</taxon>
        <taxon>Paniceae</taxon>
        <taxon>Melinidinae</taxon>
        <taxon>Urochloa</taxon>
    </lineage>
</organism>
<dbReference type="Pfam" id="PF08268">
    <property type="entry name" value="FBA_3"/>
    <property type="match status" value="1"/>
</dbReference>